<organism evidence="6 7">
    <name type="scientific">Bauldia litoralis</name>
    <dbReference type="NCBI Taxonomy" id="665467"/>
    <lineage>
        <taxon>Bacteria</taxon>
        <taxon>Pseudomonadati</taxon>
        <taxon>Pseudomonadota</taxon>
        <taxon>Alphaproteobacteria</taxon>
        <taxon>Hyphomicrobiales</taxon>
        <taxon>Kaistiaceae</taxon>
        <taxon>Bauldia</taxon>
    </lineage>
</organism>
<evidence type="ECO:0000256" key="1">
    <source>
        <dbReference type="ARBA" id="ARBA00009437"/>
    </source>
</evidence>
<dbReference type="GO" id="GO:0003700">
    <property type="term" value="F:DNA-binding transcription factor activity"/>
    <property type="evidence" value="ECO:0007669"/>
    <property type="project" value="InterPro"/>
</dbReference>
<gene>
    <name evidence="6" type="ORF">SAMN02982931_00575</name>
</gene>
<dbReference type="RefSeq" id="WP_244521135.1">
    <property type="nucleotide sequence ID" value="NZ_FMXQ01000001.1"/>
</dbReference>
<dbReference type="GO" id="GO:0043565">
    <property type="term" value="F:sequence-specific DNA binding"/>
    <property type="evidence" value="ECO:0007669"/>
    <property type="project" value="TreeGrafter"/>
</dbReference>
<dbReference type="EMBL" id="FMXQ01000001">
    <property type="protein sequence ID" value="SDB07398.1"/>
    <property type="molecule type" value="Genomic_DNA"/>
</dbReference>
<dbReference type="PROSITE" id="PS50931">
    <property type="entry name" value="HTH_LYSR"/>
    <property type="match status" value="1"/>
</dbReference>
<protein>
    <submittedName>
        <fullName evidence="6">DNA-binding transcriptional regulator, LysR family</fullName>
    </submittedName>
</protein>
<dbReference type="SUPFAM" id="SSF53850">
    <property type="entry name" value="Periplasmic binding protein-like II"/>
    <property type="match status" value="1"/>
</dbReference>
<keyword evidence="3 6" id="KW-0238">DNA-binding</keyword>
<evidence type="ECO:0000256" key="2">
    <source>
        <dbReference type="ARBA" id="ARBA00023015"/>
    </source>
</evidence>
<dbReference type="Pfam" id="PF03466">
    <property type="entry name" value="LysR_substrate"/>
    <property type="match status" value="1"/>
</dbReference>
<dbReference type="PANTHER" id="PTHR30537">
    <property type="entry name" value="HTH-TYPE TRANSCRIPTIONAL REGULATOR"/>
    <property type="match status" value="1"/>
</dbReference>
<evidence type="ECO:0000313" key="7">
    <source>
        <dbReference type="Proteomes" id="UP000199071"/>
    </source>
</evidence>
<dbReference type="SUPFAM" id="SSF46785">
    <property type="entry name" value="Winged helix' DNA-binding domain"/>
    <property type="match status" value="1"/>
</dbReference>
<comment type="similarity">
    <text evidence="1">Belongs to the LysR transcriptional regulatory family.</text>
</comment>
<dbReference type="Gene3D" id="3.40.190.290">
    <property type="match status" value="1"/>
</dbReference>
<reference evidence="6 7" key="1">
    <citation type="submission" date="2016-10" db="EMBL/GenBank/DDBJ databases">
        <authorList>
            <person name="de Groot N.N."/>
        </authorList>
    </citation>
    <scope>NUCLEOTIDE SEQUENCE [LARGE SCALE GENOMIC DNA]</scope>
    <source>
        <strain evidence="6 7">ATCC 35022</strain>
    </source>
</reference>
<keyword evidence="7" id="KW-1185">Reference proteome</keyword>
<dbReference type="Pfam" id="PF00126">
    <property type="entry name" value="HTH_1"/>
    <property type="match status" value="1"/>
</dbReference>
<feature type="domain" description="HTH lysR-type" evidence="5">
    <location>
        <begin position="3"/>
        <end position="60"/>
    </location>
</feature>
<dbReference type="InterPro" id="IPR005119">
    <property type="entry name" value="LysR_subst-bd"/>
</dbReference>
<evidence type="ECO:0000256" key="4">
    <source>
        <dbReference type="ARBA" id="ARBA00023163"/>
    </source>
</evidence>
<dbReference type="InterPro" id="IPR000847">
    <property type="entry name" value="LysR_HTH_N"/>
</dbReference>
<dbReference type="InterPro" id="IPR036388">
    <property type="entry name" value="WH-like_DNA-bd_sf"/>
</dbReference>
<dbReference type="AlphaFoldDB" id="A0A1G6AG55"/>
<keyword evidence="4" id="KW-0804">Transcription</keyword>
<dbReference type="InterPro" id="IPR036390">
    <property type="entry name" value="WH_DNA-bd_sf"/>
</dbReference>
<dbReference type="PANTHER" id="PTHR30537:SF3">
    <property type="entry name" value="TRANSCRIPTIONAL REGULATORY PROTEIN"/>
    <property type="match status" value="1"/>
</dbReference>
<dbReference type="Proteomes" id="UP000199071">
    <property type="component" value="Unassembled WGS sequence"/>
</dbReference>
<dbReference type="Gene3D" id="1.10.10.10">
    <property type="entry name" value="Winged helix-like DNA-binding domain superfamily/Winged helix DNA-binding domain"/>
    <property type="match status" value="1"/>
</dbReference>
<sequence>MTMDWDDLRVFLAVARAGSLRNAAARLKVNHATVSRAIQRIEERLETRLFDRSPGGLALSAPGDLLLPHAERMEQQVYDLSRKVASVDSRPSGTVRVSLPPFMAQGFIAPIVARFGRAFPDIEVQLEITNTIADLSRQEADVSIRAAHEVTDNVIGRRLVRYLICAYVSPAYLEDLGTLAVGDGTGAAWIGWGGPDDLAWVANGPFPNAGIRHAFPEVIPQLEGAAAGLGIAWLPCFIGDPDARLVRAPGVQPQPDRSIWLLLHDDLRKTARVRAFVDFVSADIVRTMKPYIA</sequence>
<evidence type="ECO:0000256" key="3">
    <source>
        <dbReference type="ARBA" id="ARBA00023125"/>
    </source>
</evidence>
<accession>A0A1G6AG55</accession>
<proteinExistence type="inferred from homology"/>
<name>A0A1G6AG55_9HYPH</name>
<dbReference type="GO" id="GO:0006351">
    <property type="term" value="P:DNA-templated transcription"/>
    <property type="evidence" value="ECO:0007669"/>
    <property type="project" value="TreeGrafter"/>
</dbReference>
<dbReference type="InterPro" id="IPR058163">
    <property type="entry name" value="LysR-type_TF_proteobact-type"/>
</dbReference>
<keyword evidence="2" id="KW-0805">Transcription regulation</keyword>
<evidence type="ECO:0000259" key="5">
    <source>
        <dbReference type="PROSITE" id="PS50931"/>
    </source>
</evidence>
<dbReference type="STRING" id="665467.SAMN02982931_00575"/>
<evidence type="ECO:0000313" key="6">
    <source>
        <dbReference type="EMBL" id="SDB07398.1"/>
    </source>
</evidence>